<dbReference type="AlphaFoldDB" id="A0AAN6MCH0"/>
<dbReference type="EMBL" id="MU855978">
    <property type="protein sequence ID" value="KAK3898215.1"/>
    <property type="molecule type" value="Genomic_DNA"/>
</dbReference>
<keyword evidence="3" id="KW-1185">Reference proteome</keyword>
<evidence type="ECO:0000313" key="3">
    <source>
        <dbReference type="Proteomes" id="UP001303889"/>
    </source>
</evidence>
<sequence>MRPLTPALTLHLLTELPASLSFLLAPTAQLPSASPDARLILRNFGGLLMATNLLCVVLLFHHQNPTATIRGGCDDDDRLIALLCGCLGTYHLWPCYRAYARLKGGKGSGMRGEKAVLGGPAVHLVVHVVCLGAMVGGAGWVLIRG</sequence>
<evidence type="ECO:0000256" key="1">
    <source>
        <dbReference type="SAM" id="Phobius"/>
    </source>
</evidence>
<reference evidence="2" key="1">
    <citation type="journal article" date="2023" name="Mol. Phylogenet. Evol.">
        <title>Genome-scale phylogeny and comparative genomics of the fungal order Sordariales.</title>
        <authorList>
            <person name="Hensen N."/>
            <person name="Bonometti L."/>
            <person name="Westerberg I."/>
            <person name="Brannstrom I.O."/>
            <person name="Guillou S."/>
            <person name="Cros-Aarteil S."/>
            <person name="Calhoun S."/>
            <person name="Haridas S."/>
            <person name="Kuo A."/>
            <person name="Mondo S."/>
            <person name="Pangilinan J."/>
            <person name="Riley R."/>
            <person name="LaButti K."/>
            <person name="Andreopoulos B."/>
            <person name="Lipzen A."/>
            <person name="Chen C."/>
            <person name="Yan M."/>
            <person name="Daum C."/>
            <person name="Ng V."/>
            <person name="Clum A."/>
            <person name="Steindorff A."/>
            <person name="Ohm R.A."/>
            <person name="Martin F."/>
            <person name="Silar P."/>
            <person name="Natvig D.O."/>
            <person name="Lalanne C."/>
            <person name="Gautier V."/>
            <person name="Ament-Velasquez S.L."/>
            <person name="Kruys A."/>
            <person name="Hutchinson M.I."/>
            <person name="Powell A.J."/>
            <person name="Barry K."/>
            <person name="Miller A.N."/>
            <person name="Grigoriev I.V."/>
            <person name="Debuchy R."/>
            <person name="Gladieux P."/>
            <person name="Hiltunen Thoren M."/>
            <person name="Johannesson H."/>
        </authorList>
    </citation>
    <scope>NUCLEOTIDE SEQUENCE</scope>
    <source>
        <strain evidence="2">CBS 103.79</strain>
    </source>
</reference>
<name>A0AAN6MCH0_9PEZI</name>
<keyword evidence="1" id="KW-0472">Membrane</keyword>
<organism evidence="2 3">
    <name type="scientific">Staphylotrichum tortipilum</name>
    <dbReference type="NCBI Taxonomy" id="2831512"/>
    <lineage>
        <taxon>Eukaryota</taxon>
        <taxon>Fungi</taxon>
        <taxon>Dikarya</taxon>
        <taxon>Ascomycota</taxon>
        <taxon>Pezizomycotina</taxon>
        <taxon>Sordariomycetes</taxon>
        <taxon>Sordariomycetidae</taxon>
        <taxon>Sordariales</taxon>
        <taxon>Chaetomiaceae</taxon>
        <taxon>Staphylotrichum</taxon>
    </lineage>
</organism>
<keyword evidence="1" id="KW-0812">Transmembrane</keyword>
<evidence type="ECO:0000313" key="2">
    <source>
        <dbReference type="EMBL" id="KAK3898215.1"/>
    </source>
</evidence>
<comment type="caution">
    <text evidence="2">The sequence shown here is derived from an EMBL/GenBank/DDBJ whole genome shotgun (WGS) entry which is preliminary data.</text>
</comment>
<protein>
    <submittedName>
        <fullName evidence="2">Uncharacterized protein</fullName>
    </submittedName>
</protein>
<dbReference type="Proteomes" id="UP001303889">
    <property type="component" value="Unassembled WGS sequence"/>
</dbReference>
<feature type="transmembrane region" description="Helical" evidence="1">
    <location>
        <begin position="120"/>
        <end position="143"/>
    </location>
</feature>
<feature type="transmembrane region" description="Helical" evidence="1">
    <location>
        <begin position="80"/>
        <end position="100"/>
    </location>
</feature>
<proteinExistence type="predicted"/>
<keyword evidence="1" id="KW-1133">Transmembrane helix</keyword>
<accession>A0AAN6MCH0</accession>
<gene>
    <name evidence="2" type="ORF">C8A05DRAFT_19153</name>
</gene>
<reference evidence="2" key="2">
    <citation type="submission" date="2023-05" db="EMBL/GenBank/DDBJ databases">
        <authorList>
            <consortium name="Lawrence Berkeley National Laboratory"/>
            <person name="Steindorff A."/>
            <person name="Hensen N."/>
            <person name="Bonometti L."/>
            <person name="Westerberg I."/>
            <person name="Brannstrom I.O."/>
            <person name="Guillou S."/>
            <person name="Cros-Aarteil S."/>
            <person name="Calhoun S."/>
            <person name="Haridas S."/>
            <person name="Kuo A."/>
            <person name="Mondo S."/>
            <person name="Pangilinan J."/>
            <person name="Riley R."/>
            <person name="Labutti K."/>
            <person name="Andreopoulos B."/>
            <person name="Lipzen A."/>
            <person name="Chen C."/>
            <person name="Yanf M."/>
            <person name="Daum C."/>
            <person name="Ng V."/>
            <person name="Clum A."/>
            <person name="Ohm R."/>
            <person name="Martin F."/>
            <person name="Silar P."/>
            <person name="Natvig D."/>
            <person name="Lalanne C."/>
            <person name="Gautier V."/>
            <person name="Ament-Velasquez S.L."/>
            <person name="Kruys A."/>
            <person name="Hutchinson M.I."/>
            <person name="Powell A.J."/>
            <person name="Barry K."/>
            <person name="Miller A.N."/>
            <person name="Grigoriev I.V."/>
            <person name="Debuchy R."/>
            <person name="Gladieux P."/>
            <person name="Thoren M.H."/>
            <person name="Johannesson H."/>
        </authorList>
    </citation>
    <scope>NUCLEOTIDE SEQUENCE</scope>
    <source>
        <strain evidence="2">CBS 103.79</strain>
    </source>
</reference>
<feature type="transmembrane region" description="Helical" evidence="1">
    <location>
        <begin position="39"/>
        <end position="60"/>
    </location>
</feature>